<dbReference type="GO" id="GO:0046872">
    <property type="term" value="F:metal ion binding"/>
    <property type="evidence" value="ECO:0007669"/>
    <property type="project" value="UniProtKB-KW"/>
</dbReference>
<comment type="cofactor">
    <cofactor evidence="1">
        <name>Fe cation</name>
        <dbReference type="ChEBI" id="CHEBI:24875"/>
    </cofactor>
</comment>
<dbReference type="AlphaFoldDB" id="A0A8K0R5S4"/>
<keyword evidence="4" id="KW-0408">Iron</keyword>
<evidence type="ECO:0000256" key="4">
    <source>
        <dbReference type="ARBA" id="ARBA00023004"/>
    </source>
</evidence>
<evidence type="ECO:0000313" key="6">
    <source>
        <dbReference type="EMBL" id="KAH7086399.1"/>
    </source>
</evidence>
<gene>
    <name evidence="6" type="ORF">FB567DRAFT_527847</name>
</gene>
<dbReference type="InterPro" id="IPR008775">
    <property type="entry name" value="Phytyl_CoA_dOase-like"/>
</dbReference>
<reference evidence="6" key="1">
    <citation type="journal article" date="2021" name="Nat. Commun.">
        <title>Genetic determinants of endophytism in the Arabidopsis root mycobiome.</title>
        <authorList>
            <person name="Mesny F."/>
            <person name="Miyauchi S."/>
            <person name="Thiergart T."/>
            <person name="Pickel B."/>
            <person name="Atanasova L."/>
            <person name="Karlsson M."/>
            <person name="Huettel B."/>
            <person name="Barry K.W."/>
            <person name="Haridas S."/>
            <person name="Chen C."/>
            <person name="Bauer D."/>
            <person name="Andreopoulos W."/>
            <person name="Pangilinan J."/>
            <person name="LaButti K."/>
            <person name="Riley R."/>
            <person name="Lipzen A."/>
            <person name="Clum A."/>
            <person name="Drula E."/>
            <person name="Henrissat B."/>
            <person name="Kohler A."/>
            <person name="Grigoriev I.V."/>
            <person name="Martin F.M."/>
            <person name="Hacquard S."/>
        </authorList>
    </citation>
    <scope>NUCLEOTIDE SEQUENCE</scope>
    <source>
        <strain evidence="6">MPI-SDFR-AT-0120</strain>
    </source>
</reference>
<keyword evidence="3" id="KW-0479">Metal-binding</keyword>
<organism evidence="6 7">
    <name type="scientific">Paraphoma chrysanthemicola</name>
    <dbReference type="NCBI Taxonomy" id="798071"/>
    <lineage>
        <taxon>Eukaryota</taxon>
        <taxon>Fungi</taxon>
        <taxon>Dikarya</taxon>
        <taxon>Ascomycota</taxon>
        <taxon>Pezizomycotina</taxon>
        <taxon>Dothideomycetes</taxon>
        <taxon>Pleosporomycetidae</taxon>
        <taxon>Pleosporales</taxon>
        <taxon>Pleosporineae</taxon>
        <taxon>Phaeosphaeriaceae</taxon>
        <taxon>Paraphoma</taxon>
    </lineage>
</organism>
<evidence type="ECO:0000256" key="3">
    <source>
        <dbReference type="ARBA" id="ARBA00022723"/>
    </source>
</evidence>
<dbReference type="SUPFAM" id="SSF51197">
    <property type="entry name" value="Clavaminate synthase-like"/>
    <property type="match status" value="1"/>
</dbReference>
<feature type="compositionally biased region" description="Basic and acidic residues" evidence="5">
    <location>
        <begin position="41"/>
        <end position="51"/>
    </location>
</feature>
<comment type="similarity">
    <text evidence="2">Belongs to the PhyH family.</text>
</comment>
<dbReference type="Proteomes" id="UP000813461">
    <property type="component" value="Unassembled WGS sequence"/>
</dbReference>
<sequence>MNSNSETSDGKKAQNTTIAVSSSGSKEAKEGKKISLNTTQETKKETVKKEDGEESASFQTKAIPDTLDTRLAMHALQKPRGVTSSGSAGHDSNPGSDGPLLLTLLMGNNNLNSAAQAQAQAGPQPDTLDTRFVVHEVLGYSHTIPDTPDSRQVMIEFTSPQRTESTPVLKMRGVAQGPILNDEQVQFWKDNGYLVIPNMLAQESVAELIQCVHECAKAIATGGPSVKKQEFSGWVEGCVNPNGRVIAALTEHAFQPGATPLQHIQRLGCGVHRVLHPFRRAIMSAQHVDIAKSLGYSDPRVIQSLVIVKAAHVGAEVVPHQDGCTSFTDPPSCATFWYALEDANSENGCLQVVPGSHRVTPITGRCRKQENGMPEFEDWEPVFADIQGVSFDAPEPMRNEKGDLVYKGLEVEAGTLVLMHGNLLHTSAANRSGKSRVAFNFGVVEGGLEWKDDNYLQPYGNEFEFEKLHTC</sequence>
<evidence type="ECO:0000256" key="2">
    <source>
        <dbReference type="ARBA" id="ARBA00005830"/>
    </source>
</evidence>
<comment type="caution">
    <text evidence="6">The sequence shown here is derived from an EMBL/GenBank/DDBJ whole genome shotgun (WGS) entry which is preliminary data.</text>
</comment>
<keyword evidence="7" id="KW-1185">Reference proteome</keyword>
<evidence type="ECO:0000256" key="1">
    <source>
        <dbReference type="ARBA" id="ARBA00001962"/>
    </source>
</evidence>
<feature type="compositionally biased region" description="Polar residues" evidence="5">
    <location>
        <begin position="1"/>
        <end position="20"/>
    </location>
</feature>
<feature type="region of interest" description="Disordered" evidence="5">
    <location>
        <begin position="1"/>
        <end position="66"/>
    </location>
</feature>
<name>A0A8K0R5S4_9PLEO</name>
<dbReference type="PANTHER" id="PTHR20883">
    <property type="entry name" value="PHYTANOYL-COA DIOXYGENASE DOMAIN CONTAINING 1"/>
    <property type="match status" value="1"/>
</dbReference>
<dbReference type="OrthoDB" id="445007at2759"/>
<proteinExistence type="inferred from homology"/>
<dbReference type="PANTHER" id="PTHR20883:SF15">
    <property type="entry name" value="PHYTANOYL-COA DIOXYGENASE DOMAIN-CONTAINING PROTEIN 1"/>
    <property type="match status" value="1"/>
</dbReference>
<dbReference type="Gene3D" id="2.60.120.620">
    <property type="entry name" value="q2cbj1_9rhob like domain"/>
    <property type="match status" value="1"/>
</dbReference>
<evidence type="ECO:0000313" key="7">
    <source>
        <dbReference type="Proteomes" id="UP000813461"/>
    </source>
</evidence>
<protein>
    <recommendedName>
        <fullName evidence="8">Phytanoyl-CoA dioxygenase</fullName>
    </recommendedName>
</protein>
<evidence type="ECO:0008006" key="8">
    <source>
        <dbReference type="Google" id="ProtNLM"/>
    </source>
</evidence>
<dbReference type="EMBL" id="JAGMVJ010000011">
    <property type="protein sequence ID" value="KAH7086399.1"/>
    <property type="molecule type" value="Genomic_DNA"/>
</dbReference>
<accession>A0A8K0R5S4</accession>
<dbReference type="Pfam" id="PF05721">
    <property type="entry name" value="PhyH"/>
    <property type="match status" value="1"/>
</dbReference>
<evidence type="ECO:0000256" key="5">
    <source>
        <dbReference type="SAM" id="MobiDB-lite"/>
    </source>
</evidence>